<reference evidence="2" key="1">
    <citation type="submission" date="2022-10" db="EMBL/GenBank/DDBJ databases">
        <title>Culturing micro-colonial fungi from biological soil crusts in the Mojave desert and describing Neophaeococcomyces mojavensis, and introducing the new genera and species Taxawa tesnikishii.</title>
        <authorList>
            <person name="Kurbessoian T."/>
            <person name="Stajich J.E."/>
        </authorList>
    </citation>
    <scope>NUCLEOTIDE SEQUENCE</scope>
    <source>
        <strain evidence="2">TK_1</strain>
    </source>
</reference>
<dbReference type="EMBL" id="JAPDRL010000049">
    <property type="protein sequence ID" value="KAJ9662571.1"/>
    <property type="molecule type" value="Genomic_DNA"/>
</dbReference>
<keyword evidence="3" id="KW-1185">Reference proteome</keyword>
<protein>
    <submittedName>
        <fullName evidence="2">Uncharacterized protein</fullName>
    </submittedName>
</protein>
<name>A0ABQ9NN65_9PEZI</name>
<gene>
    <name evidence="2" type="ORF">H2201_006059</name>
</gene>
<feature type="region of interest" description="Disordered" evidence="1">
    <location>
        <begin position="256"/>
        <end position="353"/>
    </location>
</feature>
<sequence length="551" mass="61298">MHANIQVVAAVSAVVSAFHGGYELIKRIKERRRGKKQAAQASKEEDLQESLQEGERTVQQRFNDDCQELGVLFMTGDDIARERLYHIAVVMQAEIIRSLQLAAEYQNIMVNLTVLRDASVLNRRDTLTALGELRQRIVEKLPVDRHFAASLQVPRLQNSPSMESIRTFMTAQIAPDYIPPAITITAEPDTRSESGITRFLSNRRTSTSRNALPNAPTQLCFASDFGYLRPIFQQPEPSFAESVFGGLGRLQIENEPHSWAGAPRNASISTGSAGSNPSVRVPSITSVETPNTPSPRSSSTPSTSGVSSPTSPDGLPPGFPVSAQSQRATQPRPPLRTQSISWTQPNQSLQSRPCKDNKYWGFCKGAWMTRESPLKGLTIQTRLEGYSASVPVYDFAMETKPDGYYDQSSYLKCKQCEFHSATYKKILKTLDSTVLTTPCGIRYRWIFLVKSHVKASKASQAASPNYGCIICCAEGRGTMILGNTETLMNHIYLEHGRQMSAETQLRTKIIFNRWADEREDWDLNIPLALEKADTYEMVADDNMVAPPVPEK</sequence>
<accession>A0ABQ9NN65</accession>
<evidence type="ECO:0000256" key="1">
    <source>
        <dbReference type="SAM" id="MobiDB-lite"/>
    </source>
</evidence>
<evidence type="ECO:0000313" key="3">
    <source>
        <dbReference type="Proteomes" id="UP001172684"/>
    </source>
</evidence>
<feature type="compositionally biased region" description="Polar residues" evidence="1">
    <location>
        <begin position="266"/>
        <end position="288"/>
    </location>
</feature>
<dbReference type="Proteomes" id="UP001172684">
    <property type="component" value="Unassembled WGS sequence"/>
</dbReference>
<organism evidence="2 3">
    <name type="scientific">Coniosporium apollinis</name>
    <dbReference type="NCBI Taxonomy" id="61459"/>
    <lineage>
        <taxon>Eukaryota</taxon>
        <taxon>Fungi</taxon>
        <taxon>Dikarya</taxon>
        <taxon>Ascomycota</taxon>
        <taxon>Pezizomycotina</taxon>
        <taxon>Dothideomycetes</taxon>
        <taxon>Dothideomycetes incertae sedis</taxon>
        <taxon>Coniosporium</taxon>
    </lineage>
</organism>
<proteinExistence type="predicted"/>
<comment type="caution">
    <text evidence="2">The sequence shown here is derived from an EMBL/GenBank/DDBJ whole genome shotgun (WGS) entry which is preliminary data.</text>
</comment>
<feature type="compositionally biased region" description="Low complexity" evidence="1">
    <location>
        <begin position="289"/>
        <end position="312"/>
    </location>
</feature>
<feature type="region of interest" description="Disordered" evidence="1">
    <location>
        <begin position="35"/>
        <end position="54"/>
    </location>
</feature>
<feature type="compositionally biased region" description="Polar residues" evidence="1">
    <location>
        <begin position="336"/>
        <end position="351"/>
    </location>
</feature>
<evidence type="ECO:0000313" key="2">
    <source>
        <dbReference type="EMBL" id="KAJ9662571.1"/>
    </source>
</evidence>